<keyword evidence="1" id="KW-0732">Signal</keyword>
<sequence>MAPCNRQPPCQGAASLAASVVALASSRLLLVAAPAGLAAVGRPTKGVAVVGLPCNGPGHGRSPHFLATFAAKMQRECVERFYTIHSYHT</sequence>
<dbReference type="AlphaFoldDB" id="A0A426XTV8"/>
<accession>A0A426XTV8</accession>
<proteinExistence type="predicted"/>
<evidence type="ECO:0000313" key="3">
    <source>
        <dbReference type="Proteomes" id="UP000287651"/>
    </source>
</evidence>
<evidence type="ECO:0000256" key="1">
    <source>
        <dbReference type="SAM" id="SignalP"/>
    </source>
</evidence>
<reference evidence="2 3" key="1">
    <citation type="journal article" date="2014" name="Agronomy (Basel)">
        <title>A Draft Genome Sequence for Ensete ventricosum, the Drought-Tolerant Tree Against Hunger.</title>
        <authorList>
            <person name="Harrison J."/>
            <person name="Moore K.A."/>
            <person name="Paszkiewicz K."/>
            <person name="Jones T."/>
            <person name="Grant M."/>
            <person name="Ambacheew D."/>
            <person name="Muzemil S."/>
            <person name="Studholme D.J."/>
        </authorList>
    </citation>
    <scope>NUCLEOTIDE SEQUENCE [LARGE SCALE GENOMIC DNA]</scope>
</reference>
<name>A0A426XTV8_ENSVE</name>
<dbReference type="EMBL" id="AMZH03017485">
    <property type="protein sequence ID" value="RRT42933.1"/>
    <property type="molecule type" value="Genomic_DNA"/>
</dbReference>
<organism evidence="2 3">
    <name type="scientific">Ensete ventricosum</name>
    <name type="common">Abyssinian banana</name>
    <name type="synonym">Musa ensete</name>
    <dbReference type="NCBI Taxonomy" id="4639"/>
    <lineage>
        <taxon>Eukaryota</taxon>
        <taxon>Viridiplantae</taxon>
        <taxon>Streptophyta</taxon>
        <taxon>Embryophyta</taxon>
        <taxon>Tracheophyta</taxon>
        <taxon>Spermatophyta</taxon>
        <taxon>Magnoliopsida</taxon>
        <taxon>Liliopsida</taxon>
        <taxon>Zingiberales</taxon>
        <taxon>Musaceae</taxon>
        <taxon>Ensete</taxon>
    </lineage>
</organism>
<evidence type="ECO:0000313" key="2">
    <source>
        <dbReference type="EMBL" id="RRT42933.1"/>
    </source>
</evidence>
<comment type="caution">
    <text evidence="2">The sequence shown here is derived from an EMBL/GenBank/DDBJ whole genome shotgun (WGS) entry which is preliminary data.</text>
</comment>
<protein>
    <recommendedName>
        <fullName evidence="4">Secreted protein</fullName>
    </recommendedName>
</protein>
<gene>
    <name evidence="2" type="ORF">B296_00045003</name>
</gene>
<dbReference type="Proteomes" id="UP000287651">
    <property type="component" value="Unassembled WGS sequence"/>
</dbReference>
<feature type="chain" id="PRO_5019522114" description="Secreted protein" evidence="1">
    <location>
        <begin position="25"/>
        <end position="89"/>
    </location>
</feature>
<feature type="signal peptide" evidence="1">
    <location>
        <begin position="1"/>
        <end position="24"/>
    </location>
</feature>
<evidence type="ECO:0008006" key="4">
    <source>
        <dbReference type="Google" id="ProtNLM"/>
    </source>
</evidence>